<feature type="compositionally biased region" description="Basic residues" evidence="1">
    <location>
        <begin position="172"/>
        <end position="181"/>
    </location>
</feature>
<keyword evidence="2" id="KW-1185">Reference proteome</keyword>
<protein>
    <submittedName>
        <fullName evidence="3">Uncharacterized protein LOC118496765</fullName>
    </submittedName>
</protein>
<evidence type="ECO:0000313" key="2">
    <source>
        <dbReference type="Proteomes" id="UP000504628"/>
    </source>
</evidence>
<dbReference type="AlphaFoldDB" id="A0A7E6CF35"/>
<feature type="compositionally biased region" description="Polar residues" evidence="1">
    <location>
        <begin position="218"/>
        <end position="227"/>
    </location>
</feature>
<sequence length="291" mass="31162">MNVWVFAEDAPSPTTLNLPHFLLNRRVPQRTLGGDVSTNAGRGLVQKGGARAGAQGRTESSLRRPWGPCSTKDLWGSGNGRSSGPRPRGRTRGPGVWASRSWGPCSRLVAFLPDSRLFQGRNQTTRPRGVGLPFLTSGRSSSGAQGWLHGSRIGPDALPSAPFLAFSPHGSVSRRARRGRRAGTPWTQASARGFQRLRGLPTPGSSQGGAGPAHGANSLLSVPNSASPRRVPAPGIPSLRLPLLGKHFSWGSPPKRRKPLEMSRNTIFWWNTDIAPPPKKTNAGNVIRNVL</sequence>
<feature type="compositionally biased region" description="Low complexity" evidence="1">
    <location>
        <begin position="48"/>
        <end position="57"/>
    </location>
</feature>
<name>A0A7E6CF35_9CHIR</name>
<feature type="region of interest" description="Disordered" evidence="1">
    <location>
        <begin position="168"/>
        <end position="238"/>
    </location>
</feature>
<evidence type="ECO:0000256" key="1">
    <source>
        <dbReference type="SAM" id="MobiDB-lite"/>
    </source>
</evidence>
<reference evidence="3" key="1">
    <citation type="submission" date="2025-08" db="UniProtKB">
        <authorList>
            <consortium name="RefSeq"/>
        </authorList>
    </citation>
    <scope>IDENTIFICATION</scope>
    <source>
        <tissue evidence="3">Muscle</tissue>
    </source>
</reference>
<feature type="region of interest" description="Disordered" evidence="1">
    <location>
        <begin position="120"/>
        <end position="140"/>
    </location>
</feature>
<proteinExistence type="predicted"/>
<dbReference type="Proteomes" id="UP000504628">
    <property type="component" value="Chromosome 9"/>
</dbReference>
<organism evidence="2 3">
    <name type="scientific">Phyllostomus discolor</name>
    <name type="common">pale spear-nosed bat</name>
    <dbReference type="NCBI Taxonomy" id="89673"/>
    <lineage>
        <taxon>Eukaryota</taxon>
        <taxon>Metazoa</taxon>
        <taxon>Chordata</taxon>
        <taxon>Craniata</taxon>
        <taxon>Vertebrata</taxon>
        <taxon>Euteleostomi</taxon>
        <taxon>Mammalia</taxon>
        <taxon>Eutheria</taxon>
        <taxon>Laurasiatheria</taxon>
        <taxon>Chiroptera</taxon>
        <taxon>Yangochiroptera</taxon>
        <taxon>Phyllostomidae</taxon>
        <taxon>Phyllostominae</taxon>
        <taxon>Phyllostomus</taxon>
    </lineage>
</organism>
<evidence type="ECO:0000313" key="3">
    <source>
        <dbReference type="RefSeq" id="XP_035865362.1"/>
    </source>
</evidence>
<accession>A0A7E6CF35</accession>
<gene>
    <name evidence="3" type="primary">LOC118496765</name>
</gene>
<dbReference type="RefSeq" id="XP_035865362.1">
    <property type="nucleotide sequence ID" value="XM_036009469.1"/>
</dbReference>
<dbReference type="GeneID" id="118496765"/>
<dbReference type="KEGG" id="pdic:118496765"/>
<feature type="region of interest" description="Disordered" evidence="1">
    <location>
        <begin position="33"/>
        <end position="97"/>
    </location>
</feature>
<dbReference type="InParanoid" id="A0A7E6CF35"/>